<evidence type="ECO:0000313" key="5">
    <source>
        <dbReference type="Proteomes" id="UP000184384"/>
    </source>
</evidence>
<sequence>MGYDLVGFSRAGDVFHYRWAARRSLKMIYPNSLLDSITVEGSPDEDKAGEYVIDLTECYGKPDEVQKISYYQLKHTTVKADVPFVLSDLKTTFEGFGKRYSQHVAKGEVKEKDISFTIVSNRKIDNNFKKGIANIANDRTVTKIFKKTLVKYTELDEVQLKEFCSIINFEDSEGNYNVQKNELRVEMSQLISGTFDNAYVDSIITLMQDKVLPDSNGLIVKEDILNRIGVTSEKAMYPADAVWENVEKTITRVQHAILVDNILSADLPIIIHAEGGVGKSVFARQVLNSLDEGSVGIGYDCFGAGGYRNRSTTRHMHRTALVQIANELAAKGLCNPLLVQNTTLDSEVMQDFLLRIGSATAALKMANETAVLVLIIDAADNAEMAAKEFNETCFAHELIRENLPEGCKIVFLCRTERIYLLQPLGSTINYELEGFSVGESLENLQNYFPDAKEQDGTEFHRLTNGNPRVQANALDFKTDYLAEVLANLGPGGTKVEDQIELQLNKAVTRIEDMYPLEFKNHVKSICLGLASLSPHIPLDVLSRAADVESAAVKSFVADIGRPLWISDLSVQFRDEPTETWFRKKFCASIIDFQNYITLLEPLANDSTYVSQVLPQLYLQAEQYDKLISSALSDEFLPKDNPIDARNVRVYRLQFALKAALKLRRFKDAIQLAVRAGEEMAGEERQLSLLRQNLDLLVSLQDQEKIKELAFKRLIIGAWAGSENVYSSSLLSAIEGYRGEARGFLRAAMNWLNAYFEQSKKKKKRSHHHEEEKLQDDDVLELANAHLNINGVEGFTKFITGLKPHSAVYRTIKALSSRLIDKGEFELLTKILEQVSSNPYYVVAITDELGKVGQFPDGILLEKCLKALSTERNRIKVDTNRHNDSITPGILSFLEACLQRNLPEKKILKSLNYYFPERANQMVYNSHFSDDREKYLRSLAIRLHISKNDTADIDSVMPTNLMEGEKKHRQHDDQKEFEFIITGLLPLYQARLSILINQPSNILLFVKEVIQKSNLALKGRYRNSDNFSSEIANLYISIFKWSKNCSKEELNEFFILYIQNNTSIRVNQKINLIRIAYRLAHLRTFAKEYEGVAFRHIKSFREDGPEESADRYIALSRAVLVVSSDDASVYFEYAIEIVSKFGDEIYQRWEATQAIAKQAVNNTNPVPELAYRFIRVAELVGENLREKHWDRGEAVQVCTRLCTSSGIAALSRWRERDIGRFEWVESALIQELLYSEKISIHTAIALATFLNIDQIRNIVGKLIESPVSLQAKKILVDQLLPRVQKEGASQEYWISLKESSDRAGIKNNALDDIINSFTKEMSLEKKSEVRSLQEKEDKAFDWEKIFLDSDLCTVDELSTSLAKFEMKIEDRNPWIPKSEFWKNVLNRIEENDIYNFLGNSLNVRNISLHDIEEIFQELPSDWKSKVSFKKKLFPLLFSIGQKFAQELVISWHYKSTIEKISLDGEQILALQSGIFEGLAAGNEFVDAEKLFGFAVISSCQLTQGEALDLLDYTLSRFELHIDEDFGDGLPDPTYNDVLDISRSTAGFIWSSLASPKSEIRWKAAHCVRELFHNDCNEIIDHLFYWLEQDSAREFGVKNYPFYNLHARLYLFIALSRVSLEKASSIEKHAAIVKYYALNEKHILIQKFAADIALNIIKNTPRIYTAEEVNSLSKVTKSDFPIETVDYNYQTDSYLHAEEEVEKKDNFYFGYDFDNYWFKPLGDVFGISEKQVEDLAAIVVEEKWGTISGGYNEDPRVGLWNSSSDHSTHNYKSSYPQTDRLDFYISYHSLMVVAAQLLEKMPTVIRRDWSDDDWNEWLSSHLLTSPDGKWLSDFRDPVPITSPSWVKSNYNDNKQLLISDNEFMDSLIEKRNGETWLNIQGSWQENNSTIKGTYYVSSALVSPGSSEALLNALSTCVDSRDYKLPSYKEKRMEIKSIPFMLKGWIKDPDISKRLDEFDPFAGEIRFPPYELGKKIIKKLNLSVSDNGKKIYFNTSTEPSVINLLYASYNSSRDDEPQHVGNRMMATLPFLKQLCNDYKCEIIFKVILGRNQIYRRYMDDHKYKESVSKIFILSPDGKIRSISESHQLG</sequence>
<organism evidence="4 5">
    <name type="scientific">Flavobacterium granuli</name>
    <dbReference type="NCBI Taxonomy" id="280093"/>
    <lineage>
        <taxon>Bacteria</taxon>
        <taxon>Pseudomonadati</taxon>
        <taxon>Bacteroidota</taxon>
        <taxon>Flavobacteriia</taxon>
        <taxon>Flavobacteriales</taxon>
        <taxon>Flavobacteriaceae</taxon>
        <taxon>Flavobacterium</taxon>
    </lineage>
</organism>
<gene>
    <name evidence="3" type="ORF">BC624_106100</name>
    <name evidence="4" type="ORF">SAMN05443373_11021</name>
</gene>
<dbReference type="InterPro" id="IPR027417">
    <property type="entry name" value="P-loop_NTPase"/>
</dbReference>
<dbReference type="InterPro" id="IPR056884">
    <property type="entry name" value="NPHP3-like_N"/>
</dbReference>
<keyword evidence="1" id="KW-0677">Repeat</keyword>
<dbReference type="RefSeq" id="WP_072944882.1">
    <property type="nucleotide sequence ID" value="NZ_FQWO01000010.1"/>
</dbReference>
<name>A0A1M5RIV7_9FLAO</name>
<reference evidence="4" key="1">
    <citation type="submission" date="2016-11" db="EMBL/GenBank/DDBJ databases">
        <authorList>
            <person name="Jaros S."/>
            <person name="Januszkiewicz K."/>
            <person name="Wedrychowicz H."/>
        </authorList>
    </citation>
    <scope>NUCLEOTIDE SEQUENCE [LARGE SCALE GENOMIC DNA]</scope>
    <source>
        <strain evidence="4">DSM 19729</strain>
    </source>
</reference>
<evidence type="ECO:0000256" key="1">
    <source>
        <dbReference type="ARBA" id="ARBA00022737"/>
    </source>
</evidence>
<feature type="domain" description="Nephrocystin 3-like N-terminal" evidence="2">
    <location>
        <begin position="270"/>
        <end position="414"/>
    </location>
</feature>
<evidence type="ECO:0000313" key="3">
    <source>
        <dbReference type="EMBL" id="PRZ22852.1"/>
    </source>
</evidence>
<dbReference type="OrthoDB" id="4770405at2"/>
<dbReference type="SUPFAM" id="SSF52540">
    <property type="entry name" value="P-loop containing nucleoside triphosphate hydrolases"/>
    <property type="match status" value="1"/>
</dbReference>
<dbReference type="Proteomes" id="UP000184384">
    <property type="component" value="Unassembled WGS sequence"/>
</dbReference>
<dbReference type="EMBL" id="FQWO01000010">
    <property type="protein sequence ID" value="SHH26235.1"/>
    <property type="molecule type" value="Genomic_DNA"/>
</dbReference>
<dbReference type="Proteomes" id="UP000237771">
    <property type="component" value="Unassembled WGS sequence"/>
</dbReference>
<keyword evidence="6" id="KW-1185">Reference proteome</keyword>
<proteinExistence type="predicted"/>
<evidence type="ECO:0000313" key="6">
    <source>
        <dbReference type="Proteomes" id="UP000237771"/>
    </source>
</evidence>
<accession>A0A1M5RIV7</accession>
<reference evidence="3 6" key="3">
    <citation type="submission" date="2018-03" db="EMBL/GenBank/DDBJ databases">
        <title>Genomic Encyclopedia of Archaeal and Bacterial Type Strains, Phase II (KMG-II): from individual species to whole genera.</title>
        <authorList>
            <person name="Goeker M."/>
        </authorList>
    </citation>
    <scope>NUCLEOTIDE SEQUENCE [LARGE SCALE GENOMIC DNA]</scope>
    <source>
        <strain evidence="3 6">DSM 17797</strain>
    </source>
</reference>
<evidence type="ECO:0000259" key="2">
    <source>
        <dbReference type="Pfam" id="PF24883"/>
    </source>
</evidence>
<dbReference type="EMBL" id="PVUB01000006">
    <property type="protein sequence ID" value="PRZ22852.1"/>
    <property type="molecule type" value="Genomic_DNA"/>
</dbReference>
<dbReference type="STRING" id="280093.SAMN05443373_11021"/>
<protein>
    <recommendedName>
        <fullName evidence="2">Nephrocystin 3-like N-terminal domain-containing protein</fullName>
    </recommendedName>
</protein>
<dbReference type="Pfam" id="PF24883">
    <property type="entry name" value="NPHP3_N"/>
    <property type="match status" value="1"/>
</dbReference>
<evidence type="ECO:0000313" key="4">
    <source>
        <dbReference type="EMBL" id="SHH26235.1"/>
    </source>
</evidence>
<reference evidence="5" key="2">
    <citation type="submission" date="2016-11" db="EMBL/GenBank/DDBJ databases">
        <authorList>
            <person name="Varghese N."/>
            <person name="Submissions S."/>
        </authorList>
    </citation>
    <scope>NUCLEOTIDE SEQUENCE [LARGE SCALE GENOMIC DNA]</scope>
    <source>
        <strain evidence="5">DSM 19729</strain>
    </source>
</reference>